<proteinExistence type="predicted"/>
<dbReference type="Proteomes" id="UP001150603">
    <property type="component" value="Unassembled WGS sequence"/>
</dbReference>
<comment type="caution">
    <text evidence="1">The sequence shown here is derived from an EMBL/GenBank/DDBJ whole genome shotgun (WGS) entry which is preliminary data.</text>
</comment>
<name>A0ACC1J1M4_9FUNG</name>
<accession>A0ACC1J1M4</accession>
<evidence type="ECO:0000313" key="2">
    <source>
        <dbReference type="Proteomes" id="UP001150603"/>
    </source>
</evidence>
<protein>
    <submittedName>
        <fullName evidence="1">Uncharacterized protein</fullName>
    </submittedName>
</protein>
<sequence length="396" mass="43547">MRDKLTGFFRIDFPFRTTPSLLRLMNTMYNGRGTKSFRVEAASTNLALRMAYVDSSIGAEVICVQSCPLAHDYSWQDFRFADDSDTVANLTGINIIITGWYGEGGGFNKVELYQRDSRVYADSSFNGSPCSQSGIQPTSNMVGDWKSTSPSSYHGTYRTLTVNVNDVNSATTQNSQVRLYPNIPEAGFYNIYMMIPGCENTNTCIRRASAKVSLGMTRSQEVVATVGQHNFADQEILVYTGYTPASSSNFTLSVSVGLVSDAKVSRQATQVEVVVDYFRFERITSYTDLRGVMRLYNDLSSELQTYGPLYMPLNDTLPEQAVVYSIAADASDKNGNVYLGGRFANETAGYGGIVQYKDNKLQPLNHTGVFGSVHAMVLNGNSLFVGGQFNGTGDKQ</sequence>
<evidence type="ECO:0000313" key="1">
    <source>
        <dbReference type="EMBL" id="KAJ1934206.1"/>
    </source>
</evidence>
<reference evidence="1" key="1">
    <citation type="submission" date="2022-07" db="EMBL/GenBank/DDBJ databases">
        <title>Phylogenomic reconstructions and comparative analyses of Kickxellomycotina fungi.</title>
        <authorList>
            <person name="Reynolds N.K."/>
            <person name="Stajich J.E."/>
            <person name="Barry K."/>
            <person name="Grigoriev I.V."/>
            <person name="Crous P."/>
            <person name="Smith M.E."/>
        </authorList>
    </citation>
    <scope>NUCLEOTIDE SEQUENCE</scope>
    <source>
        <strain evidence="1">NRRL 5244</strain>
    </source>
</reference>
<keyword evidence="2" id="KW-1185">Reference proteome</keyword>
<organism evidence="1 2">
    <name type="scientific">Linderina macrospora</name>
    <dbReference type="NCBI Taxonomy" id="4868"/>
    <lineage>
        <taxon>Eukaryota</taxon>
        <taxon>Fungi</taxon>
        <taxon>Fungi incertae sedis</taxon>
        <taxon>Zoopagomycota</taxon>
        <taxon>Kickxellomycotina</taxon>
        <taxon>Kickxellomycetes</taxon>
        <taxon>Kickxellales</taxon>
        <taxon>Kickxellaceae</taxon>
        <taxon>Linderina</taxon>
    </lineage>
</organism>
<feature type="non-terminal residue" evidence="1">
    <location>
        <position position="396"/>
    </location>
</feature>
<gene>
    <name evidence="1" type="ORF">FBU59_005774</name>
</gene>
<dbReference type="EMBL" id="JANBPW010004742">
    <property type="protein sequence ID" value="KAJ1934206.1"/>
    <property type="molecule type" value="Genomic_DNA"/>
</dbReference>